<protein>
    <submittedName>
        <fullName evidence="2">Uncharacterized protein</fullName>
    </submittedName>
</protein>
<gene>
    <name evidence="2" type="ORF">SAMN05216347_102278</name>
</gene>
<evidence type="ECO:0000313" key="3">
    <source>
        <dbReference type="Proteomes" id="UP000183816"/>
    </source>
</evidence>
<feature type="transmembrane region" description="Helical" evidence="1">
    <location>
        <begin position="138"/>
        <end position="156"/>
    </location>
</feature>
<evidence type="ECO:0000256" key="1">
    <source>
        <dbReference type="SAM" id="Phobius"/>
    </source>
</evidence>
<keyword evidence="1" id="KW-0812">Transmembrane</keyword>
<sequence>MTKIPLYPIDKDFYLYFDIDDKSFYRAFNQSMYEKSKEKEIVSKISILRKSIPIFLPIFLMLGTFFTNKYSIWSTLFVNIVNLAIVTLICIYGITMYAINFKKRVTEHYKTLTYIKVDCCQEEVLEKLKQHSSKILKIRLLFIVSTIVLGLVFLLFSNVLVLFLYFLMFLVTNYLFIVTTVKPYAILKRVFNK</sequence>
<accession>A0A1H0MBR3</accession>
<feature type="transmembrane region" description="Helical" evidence="1">
    <location>
        <begin position="72"/>
        <end position="94"/>
    </location>
</feature>
<name>A0A1H0MBR3_STREI</name>
<proteinExistence type="predicted"/>
<evidence type="ECO:0000313" key="2">
    <source>
        <dbReference type="EMBL" id="SDO77844.1"/>
    </source>
</evidence>
<feature type="transmembrane region" description="Helical" evidence="1">
    <location>
        <begin position="162"/>
        <end position="187"/>
    </location>
</feature>
<dbReference type="EMBL" id="FNJK01000002">
    <property type="protein sequence ID" value="SDO77844.1"/>
    <property type="molecule type" value="Genomic_DNA"/>
</dbReference>
<dbReference type="AlphaFoldDB" id="A0A1H0MBR3"/>
<dbReference type="RefSeq" id="WP_074482049.1">
    <property type="nucleotide sequence ID" value="NZ_FNJK01000002.1"/>
</dbReference>
<organism evidence="2 3">
    <name type="scientific">Streptococcus equinus</name>
    <name type="common">Streptococcus bovis</name>
    <dbReference type="NCBI Taxonomy" id="1335"/>
    <lineage>
        <taxon>Bacteria</taxon>
        <taxon>Bacillati</taxon>
        <taxon>Bacillota</taxon>
        <taxon>Bacilli</taxon>
        <taxon>Lactobacillales</taxon>
        <taxon>Streptococcaceae</taxon>
        <taxon>Streptococcus</taxon>
    </lineage>
</organism>
<feature type="transmembrane region" description="Helical" evidence="1">
    <location>
        <begin position="47"/>
        <end position="66"/>
    </location>
</feature>
<reference evidence="2 3" key="1">
    <citation type="submission" date="2016-10" db="EMBL/GenBank/DDBJ databases">
        <authorList>
            <person name="de Groot N.N."/>
        </authorList>
    </citation>
    <scope>NUCLEOTIDE SEQUENCE [LARGE SCALE GENOMIC DNA]</scope>
    <source>
        <strain evidence="2 3">Sb04</strain>
    </source>
</reference>
<keyword evidence="1" id="KW-0472">Membrane</keyword>
<dbReference type="OrthoDB" id="9905512at2"/>
<keyword evidence="1" id="KW-1133">Transmembrane helix</keyword>
<dbReference type="Proteomes" id="UP000183816">
    <property type="component" value="Unassembled WGS sequence"/>
</dbReference>